<dbReference type="EMBL" id="LR593887">
    <property type="protein sequence ID" value="VTS00404.1"/>
    <property type="molecule type" value="Genomic_DNA"/>
</dbReference>
<dbReference type="SMART" id="SM01323">
    <property type="entry name" value="YajC"/>
    <property type="match status" value="1"/>
</dbReference>
<keyword evidence="8 11" id="KW-1133">Transmembrane helix</keyword>
<evidence type="ECO:0000256" key="9">
    <source>
        <dbReference type="ARBA" id="ARBA00023010"/>
    </source>
</evidence>
<evidence type="ECO:0000256" key="2">
    <source>
        <dbReference type="ARBA" id="ARBA00006742"/>
    </source>
</evidence>
<dbReference type="AlphaFoldDB" id="A0A6C2YL02"/>
<evidence type="ECO:0000256" key="11">
    <source>
        <dbReference type="SAM" id="Phobius"/>
    </source>
</evidence>
<keyword evidence="4" id="KW-0813">Transport</keyword>
<sequence>MVMALILSGWLLLADVEAPAADAGAAPVAGAEGPAATGKQQQPPALFQFLPFILILGVFFVLQLRTTRQQQRQQQEMLAGLKKNDRVVTTSGIIGVIVGISEPSGNEPSEVTLRVDEDTKTRIKVLRTSIHYVLTRGDTDPAKS</sequence>
<comment type="subcellular location">
    <subcellularLocation>
        <location evidence="1">Cell membrane</location>
        <topology evidence="1">Single-pass membrane protein</topology>
    </subcellularLocation>
</comment>
<dbReference type="PANTHER" id="PTHR33909:SF1">
    <property type="entry name" value="SEC TRANSLOCON ACCESSORY COMPLEX SUBUNIT YAJC"/>
    <property type="match status" value="1"/>
</dbReference>
<dbReference type="GO" id="GO:0015031">
    <property type="term" value="P:protein transport"/>
    <property type="evidence" value="ECO:0007669"/>
    <property type="project" value="UniProtKB-KW"/>
</dbReference>
<dbReference type="Proteomes" id="UP000464378">
    <property type="component" value="Chromosome"/>
</dbReference>
<evidence type="ECO:0000256" key="10">
    <source>
        <dbReference type="ARBA" id="ARBA00023136"/>
    </source>
</evidence>
<protein>
    <recommendedName>
        <fullName evidence="3">Sec translocon accessory complex subunit YajC</fullName>
    </recommendedName>
</protein>
<keyword evidence="5" id="KW-1003">Cell membrane</keyword>
<gene>
    <name evidence="12" type="ORF">GMBLW1_18540</name>
</gene>
<dbReference type="PANTHER" id="PTHR33909">
    <property type="entry name" value="SEC TRANSLOCON ACCESSORY COMPLEX SUBUNIT YAJC"/>
    <property type="match status" value="1"/>
</dbReference>
<comment type="similarity">
    <text evidence="2">Belongs to the YajC family.</text>
</comment>
<dbReference type="PRINTS" id="PR01853">
    <property type="entry name" value="YAJCTRNLCASE"/>
</dbReference>
<organism evidence="12">
    <name type="scientific">Tuwongella immobilis</name>
    <dbReference type="NCBI Taxonomy" id="692036"/>
    <lineage>
        <taxon>Bacteria</taxon>
        <taxon>Pseudomonadati</taxon>
        <taxon>Planctomycetota</taxon>
        <taxon>Planctomycetia</taxon>
        <taxon>Gemmatales</taxon>
        <taxon>Gemmataceae</taxon>
        <taxon>Tuwongella</taxon>
    </lineage>
</organism>
<feature type="transmembrane region" description="Helical" evidence="11">
    <location>
        <begin position="46"/>
        <end position="64"/>
    </location>
</feature>
<reference evidence="12" key="1">
    <citation type="submission" date="2019-04" db="EMBL/GenBank/DDBJ databases">
        <authorList>
            <consortium name="Science for Life Laboratories"/>
        </authorList>
    </citation>
    <scope>NUCLEOTIDE SEQUENCE</scope>
    <source>
        <strain evidence="12">MBLW1</strain>
    </source>
</reference>
<accession>A0A6C2YL02</accession>
<evidence type="ECO:0000313" key="12">
    <source>
        <dbReference type="EMBL" id="VIP02106.1"/>
    </source>
</evidence>
<evidence type="ECO:0000256" key="6">
    <source>
        <dbReference type="ARBA" id="ARBA00022692"/>
    </source>
</evidence>
<keyword evidence="7" id="KW-0653">Protein transport</keyword>
<keyword evidence="10 11" id="KW-0472">Membrane</keyword>
<keyword evidence="6 11" id="KW-0812">Transmembrane</keyword>
<keyword evidence="9" id="KW-0811">Translocation</keyword>
<evidence type="ECO:0000256" key="4">
    <source>
        <dbReference type="ARBA" id="ARBA00022448"/>
    </source>
</evidence>
<keyword evidence="13" id="KW-1185">Reference proteome</keyword>
<evidence type="ECO:0000256" key="7">
    <source>
        <dbReference type="ARBA" id="ARBA00022927"/>
    </source>
</evidence>
<evidence type="ECO:0000256" key="5">
    <source>
        <dbReference type="ARBA" id="ARBA00022475"/>
    </source>
</evidence>
<dbReference type="NCBIfam" id="TIGR00739">
    <property type="entry name" value="yajC"/>
    <property type="match status" value="1"/>
</dbReference>
<evidence type="ECO:0000256" key="8">
    <source>
        <dbReference type="ARBA" id="ARBA00022989"/>
    </source>
</evidence>
<dbReference type="RefSeq" id="WP_162657313.1">
    <property type="nucleotide sequence ID" value="NZ_LR593887.1"/>
</dbReference>
<dbReference type="KEGG" id="tim:GMBLW1_18540"/>
<evidence type="ECO:0000256" key="3">
    <source>
        <dbReference type="ARBA" id="ARBA00014962"/>
    </source>
</evidence>
<evidence type="ECO:0000256" key="1">
    <source>
        <dbReference type="ARBA" id="ARBA00004162"/>
    </source>
</evidence>
<dbReference type="EMBL" id="LR586016">
    <property type="protein sequence ID" value="VIP02106.1"/>
    <property type="molecule type" value="Genomic_DNA"/>
</dbReference>
<dbReference type="InParanoid" id="A0A6C2YL02"/>
<dbReference type="Pfam" id="PF02699">
    <property type="entry name" value="YajC"/>
    <property type="match status" value="1"/>
</dbReference>
<name>A0A6C2YL02_9BACT</name>
<dbReference type="InterPro" id="IPR003849">
    <property type="entry name" value="Preprotein_translocase_YajC"/>
</dbReference>
<evidence type="ECO:0000313" key="13">
    <source>
        <dbReference type="Proteomes" id="UP000464378"/>
    </source>
</evidence>
<proteinExistence type="inferred from homology"/>
<dbReference type="GO" id="GO:0005886">
    <property type="term" value="C:plasma membrane"/>
    <property type="evidence" value="ECO:0007669"/>
    <property type="project" value="UniProtKB-SubCell"/>
</dbReference>